<comment type="caution">
    <text evidence="4">The sequence shown here is derived from an EMBL/GenBank/DDBJ whole genome shotgun (WGS) entry which is preliminary data.</text>
</comment>
<dbReference type="Pfam" id="PF00106">
    <property type="entry name" value="adh_short"/>
    <property type="match status" value="1"/>
</dbReference>
<dbReference type="InterPro" id="IPR002347">
    <property type="entry name" value="SDR_fam"/>
</dbReference>
<dbReference type="PRINTS" id="PR00080">
    <property type="entry name" value="SDRFAMILY"/>
</dbReference>
<evidence type="ECO:0000313" key="5">
    <source>
        <dbReference type="Proteomes" id="UP000799536"/>
    </source>
</evidence>
<dbReference type="InterPro" id="IPR051911">
    <property type="entry name" value="SDR_oxidoreductase"/>
</dbReference>
<evidence type="ECO:0000256" key="1">
    <source>
        <dbReference type="ARBA" id="ARBA00006484"/>
    </source>
</evidence>
<sequence>MPQLTWLVTGCSSGLGQTFIHGILSRGDKAIATARGDISRIAALEESGAKIYSLDVRASAADIKKTMSRIISENGEIDVLINNAGYIEAAIAEEASIDSYLDQFDINFFGVIKVTQAILPHFRERKSGSIVFLGSSGGISREPGAGPYCATKHALEEWYECLKQETAHLNIKPMIFELGFFRTNIMHPDNVKFRTKYEIADYDDIRNLVSQFVQGMNQNQPGDPKKAVEIVLDVVKGEGIAEGKAVPERLPLGADCLTTMRKEAVANLAMCNEWDGVILSTNVDFGVTVTISSV</sequence>
<dbReference type="EMBL" id="ML993900">
    <property type="protein sequence ID" value="KAF2203563.1"/>
    <property type="molecule type" value="Genomic_DNA"/>
</dbReference>
<reference evidence="4" key="1">
    <citation type="journal article" date="2020" name="Stud. Mycol.">
        <title>101 Dothideomycetes genomes: a test case for predicting lifestyles and emergence of pathogens.</title>
        <authorList>
            <person name="Haridas S."/>
            <person name="Albert R."/>
            <person name="Binder M."/>
            <person name="Bloem J."/>
            <person name="Labutti K."/>
            <person name="Salamov A."/>
            <person name="Andreopoulos B."/>
            <person name="Baker S."/>
            <person name="Barry K."/>
            <person name="Bills G."/>
            <person name="Bluhm B."/>
            <person name="Cannon C."/>
            <person name="Castanera R."/>
            <person name="Culley D."/>
            <person name="Daum C."/>
            <person name="Ezra D."/>
            <person name="Gonzalez J."/>
            <person name="Henrissat B."/>
            <person name="Kuo A."/>
            <person name="Liang C."/>
            <person name="Lipzen A."/>
            <person name="Lutzoni F."/>
            <person name="Magnuson J."/>
            <person name="Mondo S."/>
            <person name="Nolan M."/>
            <person name="Ohm R."/>
            <person name="Pangilinan J."/>
            <person name="Park H.-J."/>
            <person name="Ramirez L."/>
            <person name="Alfaro M."/>
            <person name="Sun H."/>
            <person name="Tritt A."/>
            <person name="Yoshinaga Y."/>
            <person name="Zwiers L.-H."/>
            <person name="Turgeon B."/>
            <person name="Goodwin S."/>
            <person name="Spatafora J."/>
            <person name="Crous P."/>
            <person name="Grigoriev I."/>
        </authorList>
    </citation>
    <scope>NUCLEOTIDE SEQUENCE</scope>
    <source>
        <strain evidence="4">ATCC 74209</strain>
    </source>
</reference>
<dbReference type="CDD" id="cd05374">
    <property type="entry name" value="17beta-HSD-like_SDR_c"/>
    <property type="match status" value="1"/>
</dbReference>
<proteinExistence type="inferred from homology"/>
<dbReference type="InterPro" id="IPR036291">
    <property type="entry name" value="NAD(P)-bd_dom_sf"/>
</dbReference>
<evidence type="ECO:0000256" key="2">
    <source>
        <dbReference type="ARBA" id="ARBA00023002"/>
    </source>
</evidence>
<evidence type="ECO:0000256" key="3">
    <source>
        <dbReference type="RuleBase" id="RU000363"/>
    </source>
</evidence>
<comment type="similarity">
    <text evidence="1 3">Belongs to the short-chain dehydrogenases/reductases (SDR) family.</text>
</comment>
<gene>
    <name evidence="4" type="ORF">GQ43DRAFT_498809</name>
</gene>
<protein>
    <submittedName>
        <fullName evidence="4">Short-chain oxidoreductase</fullName>
    </submittedName>
</protein>
<dbReference type="GO" id="GO:0016491">
    <property type="term" value="F:oxidoreductase activity"/>
    <property type="evidence" value="ECO:0007669"/>
    <property type="project" value="UniProtKB-KW"/>
</dbReference>
<dbReference type="AlphaFoldDB" id="A0A9P4JVZ5"/>
<dbReference type="OrthoDB" id="1274115at2759"/>
<accession>A0A9P4JVZ5</accession>
<evidence type="ECO:0000313" key="4">
    <source>
        <dbReference type="EMBL" id="KAF2203563.1"/>
    </source>
</evidence>
<organism evidence="4 5">
    <name type="scientific">Delitschia confertaspora ATCC 74209</name>
    <dbReference type="NCBI Taxonomy" id="1513339"/>
    <lineage>
        <taxon>Eukaryota</taxon>
        <taxon>Fungi</taxon>
        <taxon>Dikarya</taxon>
        <taxon>Ascomycota</taxon>
        <taxon>Pezizomycotina</taxon>
        <taxon>Dothideomycetes</taxon>
        <taxon>Pleosporomycetidae</taxon>
        <taxon>Pleosporales</taxon>
        <taxon>Delitschiaceae</taxon>
        <taxon>Delitschia</taxon>
    </lineage>
</organism>
<name>A0A9P4JVZ5_9PLEO</name>
<dbReference type="PANTHER" id="PTHR43976:SF16">
    <property type="entry name" value="SHORT-CHAIN DEHYDROGENASE_REDUCTASE FAMILY PROTEIN"/>
    <property type="match status" value="1"/>
</dbReference>
<dbReference type="Gene3D" id="3.40.50.720">
    <property type="entry name" value="NAD(P)-binding Rossmann-like Domain"/>
    <property type="match status" value="1"/>
</dbReference>
<keyword evidence="2" id="KW-0560">Oxidoreductase</keyword>
<keyword evidence="5" id="KW-1185">Reference proteome</keyword>
<dbReference type="Proteomes" id="UP000799536">
    <property type="component" value="Unassembled WGS sequence"/>
</dbReference>
<dbReference type="SUPFAM" id="SSF51735">
    <property type="entry name" value="NAD(P)-binding Rossmann-fold domains"/>
    <property type="match status" value="1"/>
</dbReference>
<dbReference type="PANTHER" id="PTHR43976">
    <property type="entry name" value="SHORT CHAIN DEHYDROGENASE"/>
    <property type="match status" value="1"/>
</dbReference>
<dbReference type="PRINTS" id="PR00081">
    <property type="entry name" value="GDHRDH"/>
</dbReference>